<keyword evidence="4" id="KW-0509">mRNA transport</keyword>
<feature type="compositionally biased region" description="Basic and acidic residues" evidence="10">
    <location>
        <begin position="151"/>
        <end position="178"/>
    </location>
</feature>
<sequence>MVKRAAEKQLTKDDQEKDEEEQKQENEKSLDNENSFTRASEEEIARRRVIKARRLRPMFSSENSAVSMTSVEDFQNSSLNPTSLASNPFATVSLVPTMATASQKVHETVQEDSKDRVNNKDKSEVEKEEKLESANLTDTDSTKPVQEEWDADRVDDLTDTEKAKNSSAEEKNTKEAQEKSYLSIPKSFGGFSGGEIHMDQLAKQSKGFQSSIDNKEFFWQNTKEAKPVGKSDSQIEREESEDTIDNAEESDDSPFETREPILPEQKTVTGEEEEESLFRIRGKLYALEDKQWKEKGVGQLRFNVRREDESRGRFVMRAEGNLRVLLNFPIYSEFQIDRASEKSVRFCAPGEEGKPQSFLFRAFSKEDATKLETTSVEWIKRIQPK</sequence>
<dbReference type="GO" id="GO:0051028">
    <property type="term" value="P:mRNA transport"/>
    <property type="evidence" value="ECO:0007669"/>
    <property type="project" value="UniProtKB-KW"/>
</dbReference>
<feature type="compositionally biased region" description="Acidic residues" evidence="10">
    <location>
        <begin position="238"/>
        <end position="254"/>
    </location>
</feature>
<comment type="caution">
    <text evidence="12">The sequence shown here is derived from an EMBL/GenBank/DDBJ whole genome shotgun (WGS) entry which is preliminary data.</text>
</comment>
<keyword evidence="5" id="KW-0653">Protein transport</keyword>
<feature type="region of interest" description="Disordered" evidence="10">
    <location>
        <begin position="101"/>
        <end position="186"/>
    </location>
</feature>
<evidence type="ECO:0000256" key="1">
    <source>
        <dbReference type="ARBA" id="ARBA00004567"/>
    </source>
</evidence>
<dbReference type="InterPro" id="IPR045255">
    <property type="entry name" value="RanBP1-like"/>
</dbReference>
<dbReference type="Pfam" id="PF08911">
    <property type="entry name" value="NUP50"/>
    <property type="match status" value="1"/>
</dbReference>
<dbReference type="GO" id="GO:0005643">
    <property type="term" value="C:nuclear pore"/>
    <property type="evidence" value="ECO:0007669"/>
    <property type="project" value="UniProtKB-SubCell"/>
</dbReference>
<dbReference type="Gene3D" id="2.30.29.30">
    <property type="entry name" value="Pleckstrin-homology domain (PH domain)/Phosphotyrosine-binding domain (PTB)"/>
    <property type="match status" value="1"/>
</dbReference>
<reference evidence="12" key="1">
    <citation type="journal article" date="2022" name="Proc. Natl. Acad. Sci. U.S.A.">
        <title>Life cycle and functional genomics of the unicellular red alga Galdieria for elucidating algal and plant evolution and industrial use.</title>
        <authorList>
            <person name="Hirooka S."/>
            <person name="Itabashi T."/>
            <person name="Ichinose T.M."/>
            <person name="Onuma R."/>
            <person name="Fujiwara T."/>
            <person name="Yamashita S."/>
            <person name="Jong L.W."/>
            <person name="Tomita R."/>
            <person name="Iwane A.H."/>
            <person name="Miyagishima S.Y."/>
        </authorList>
    </citation>
    <scope>NUCLEOTIDE SEQUENCE</scope>
    <source>
        <strain evidence="12">NBRC 102759</strain>
    </source>
</reference>
<keyword evidence="6" id="KW-0007">Acetylation</keyword>
<proteinExistence type="predicted"/>
<evidence type="ECO:0000256" key="2">
    <source>
        <dbReference type="ARBA" id="ARBA00022448"/>
    </source>
</evidence>
<dbReference type="SUPFAM" id="SSF50729">
    <property type="entry name" value="PH domain-like"/>
    <property type="match status" value="1"/>
</dbReference>
<dbReference type="OrthoDB" id="6061at2759"/>
<dbReference type="CDD" id="cd13180">
    <property type="entry name" value="RanBD_RanBP3"/>
    <property type="match status" value="1"/>
</dbReference>
<dbReference type="PANTHER" id="PTHR23138:SF142">
    <property type="entry name" value="RAN-BINDING PROTEIN 3B-RELATED"/>
    <property type="match status" value="1"/>
</dbReference>
<evidence type="ECO:0000256" key="7">
    <source>
        <dbReference type="ARBA" id="ARBA00023010"/>
    </source>
</evidence>
<organism evidence="12 13">
    <name type="scientific">Galdieria partita</name>
    <dbReference type="NCBI Taxonomy" id="83374"/>
    <lineage>
        <taxon>Eukaryota</taxon>
        <taxon>Rhodophyta</taxon>
        <taxon>Bangiophyceae</taxon>
        <taxon>Galdieriales</taxon>
        <taxon>Galdieriaceae</taxon>
        <taxon>Galdieria</taxon>
    </lineage>
</organism>
<dbReference type="GO" id="GO:0015031">
    <property type="term" value="P:protein transport"/>
    <property type="evidence" value="ECO:0007669"/>
    <property type="project" value="UniProtKB-KW"/>
</dbReference>
<protein>
    <recommendedName>
        <fullName evidence="11">RanBD1 domain-containing protein</fullName>
    </recommendedName>
</protein>
<evidence type="ECO:0000256" key="6">
    <source>
        <dbReference type="ARBA" id="ARBA00022990"/>
    </source>
</evidence>
<keyword evidence="3" id="KW-0677">Repeat</keyword>
<name>A0A9C7Q2U8_9RHOD</name>
<gene>
    <name evidence="12" type="ORF">GpartN1_g5963.t1</name>
</gene>
<dbReference type="InterPro" id="IPR015007">
    <property type="entry name" value="NUP2/50/61"/>
</dbReference>
<evidence type="ECO:0000256" key="4">
    <source>
        <dbReference type="ARBA" id="ARBA00022816"/>
    </source>
</evidence>
<feature type="domain" description="RanBD1" evidence="11">
    <location>
        <begin position="254"/>
        <end position="337"/>
    </location>
</feature>
<reference evidence="12" key="2">
    <citation type="submission" date="2022-01" db="EMBL/GenBank/DDBJ databases">
        <authorList>
            <person name="Hirooka S."/>
            <person name="Miyagishima S.Y."/>
        </authorList>
    </citation>
    <scope>NUCLEOTIDE SEQUENCE</scope>
    <source>
        <strain evidence="12">NBRC 102759</strain>
    </source>
</reference>
<dbReference type="InterPro" id="IPR000156">
    <property type="entry name" value="Ran_bind_dom"/>
</dbReference>
<evidence type="ECO:0000256" key="9">
    <source>
        <dbReference type="ARBA" id="ARBA00023242"/>
    </source>
</evidence>
<evidence type="ECO:0000256" key="10">
    <source>
        <dbReference type="SAM" id="MobiDB-lite"/>
    </source>
</evidence>
<dbReference type="InterPro" id="IPR011993">
    <property type="entry name" value="PH-like_dom_sf"/>
</dbReference>
<comment type="subcellular location">
    <subcellularLocation>
        <location evidence="1">Nucleus</location>
        <location evidence="1">Nuclear pore complex</location>
    </subcellularLocation>
</comment>
<evidence type="ECO:0000256" key="8">
    <source>
        <dbReference type="ARBA" id="ARBA00023132"/>
    </source>
</evidence>
<evidence type="ECO:0000259" key="11">
    <source>
        <dbReference type="PROSITE" id="PS50196"/>
    </source>
</evidence>
<keyword evidence="13" id="KW-1185">Reference proteome</keyword>
<evidence type="ECO:0000313" key="12">
    <source>
        <dbReference type="EMBL" id="GJQ14172.1"/>
    </source>
</evidence>
<keyword evidence="7" id="KW-0811">Translocation</keyword>
<dbReference type="PANTHER" id="PTHR23138">
    <property type="entry name" value="RAN BINDING PROTEIN"/>
    <property type="match status" value="1"/>
</dbReference>
<keyword evidence="9" id="KW-0539">Nucleus</keyword>
<keyword evidence="2" id="KW-0813">Transport</keyword>
<feature type="compositionally biased region" description="Basic and acidic residues" evidence="10">
    <location>
        <begin position="104"/>
        <end position="132"/>
    </location>
</feature>
<feature type="compositionally biased region" description="Polar residues" evidence="10">
    <location>
        <begin position="134"/>
        <end position="144"/>
    </location>
</feature>
<dbReference type="SMART" id="SM00160">
    <property type="entry name" value="RanBD"/>
    <property type="match status" value="1"/>
</dbReference>
<feature type="compositionally biased region" description="Basic and acidic residues" evidence="10">
    <location>
        <begin position="1"/>
        <end position="15"/>
    </location>
</feature>
<feature type="compositionally biased region" description="Basic and acidic residues" evidence="10">
    <location>
        <begin position="223"/>
        <end position="237"/>
    </location>
</feature>
<feature type="compositionally biased region" description="Basic residues" evidence="10">
    <location>
        <begin position="47"/>
        <end position="56"/>
    </location>
</feature>
<feature type="region of interest" description="Disordered" evidence="10">
    <location>
        <begin position="1"/>
        <end position="83"/>
    </location>
</feature>
<evidence type="ECO:0000256" key="5">
    <source>
        <dbReference type="ARBA" id="ARBA00022927"/>
    </source>
</evidence>
<keyword evidence="8" id="KW-0906">Nuclear pore complex</keyword>
<dbReference type="Proteomes" id="UP001061958">
    <property type="component" value="Unassembled WGS sequence"/>
</dbReference>
<feature type="compositionally biased region" description="Polar residues" evidence="10">
    <location>
        <begin position="60"/>
        <end position="83"/>
    </location>
</feature>
<feature type="region of interest" description="Disordered" evidence="10">
    <location>
        <begin position="219"/>
        <end position="273"/>
    </location>
</feature>
<evidence type="ECO:0000313" key="13">
    <source>
        <dbReference type="Proteomes" id="UP001061958"/>
    </source>
</evidence>
<accession>A0A9C7Q2U8</accession>
<dbReference type="Pfam" id="PF00638">
    <property type="entry name" value="Ran_BP1"/>
    <property type="match status" value="1"/>
</dbReference>
<dbReference type="EMBL" id="BQMJ01000052">
    <property type="protein sequence ID" value="GJQ14172.1"/>
    <property type="molecule type" value="Genomic_DNA"/>
</dbReference>
<evidence type="ECO:0000256" key="3">
    <source>
        <dbReference type="ARBA" id="ARBA00022737"/>
    </source>
</evidence>
<dbReference type="AlphaFoldDB" id="A0A9C7Q2U8"/>
<dbReference type="PROSITE" id="PS50196">
    <property type="entry name" value="RANBD1"/>
    <property type="match status" value="1"/>
</dbReference>